<keyword evidence="4" id="KW-1185">Reference proteome</keyword>
<dbReference type="InterPro" id="IPR036426">
    <property type="entry name" value="Bulb-type_lectin_dom_sf"/>
</dbReference>
<reference evidence="3 4" key="1">
    <citation type="submission" date="2020-08" db="EMBL/GenBank/DDBJ databases">
        <title>Sequencing the genomes of 1000 actinobacteria strains.</title>
        <authorList>
            <person name="Klenk H.-P."/>
        </authorList>
    </citation>
    <scope>NUCLEOTIDE SEQUENCE [LARGE SCALE GENOMIC DNA]</scope>
    <source>
        <strain evidence="3 4">DSM 45362</strain>
    </source>
</reference>
<dbReference type="SMART" id="SM00108">
    <property type="entry name" value="B_lectin"/>
    <property type="match status" value="1"/>
</dbReference>
<dbReference type="InterPro" id="IPR001480">
    <property type="entry name" value="Bulb-type_lectin_dom"/>
</dbReference>
<dbReference type="Gene3D" id="2.90.10.30">
    <property type="match status" value="1"/>
</dbReference>
<protein>
    <recommendedName>
        <fullName evidence="2">Bulb-type lectin domain-containing protein</fullName>
    </recommendedName>
</protein>
<evidence type="ECO:0000259" key="2">
    <source>
        <dbReference type="PROSITE" id="PS50927"/>
    </source>
</evidence>
<feature type="region of interest" description="Disordered" evidence="1">
    <location>
        <begin position="89"/>
        <end position="172"/>
    </location>
</feature>
<dbReference type="Proteomes" id="UP000587527">
    <property type="component" value="Unassembled WGS sequence"/>
</dbReference>
<dbReference type="RefSeq" id="WP_184842780.1">
    <property type="nucleotide sequence ID" value="NZ_JACHMN010000003.1"/>
</dbReference>
<dbReference type="EMBL" id="JACHMN010000003">
    <property type="protein sequence ID" value="MBB5872716.1"/>
    <property type="molecule type" value="Genomic_DNA"/>
</dbReference>
<sequence>MAMDSAADGDDEPSDELEIIPAPAALAPALPAGRHRLTPPSQELALVESWTGEIIELEDPPSKANTRVIIGATVAVTVVLAAGLTIRAGGGPSWSQPASSPSPTPVQWQPGPVIEAAAAASPVRSGPPSPTVRVSSPTATPTATPQTLGGSPAVPSASASPSPGPSPSPVWTASTFTPTLVLDEGDSVSSNRTRLLLQNNGDLVVVDENGTIRWRSGTDGRGERAVFQGDGHLVVYDRRDRAVWASGTAGHSGAVLVLAADGDVRIVDGGTVLWSAGTAH</sequence>
<dbReference type="AlphaFoldDB" id="A0A841BYR7"/>
<name>A0A841BYR7_9ACTN</name>
<accession>A0A841BYR7</accession>
<feature type="compositionally biased region" description="Low complexity" evidence="1">
    <location>
        <begin position="131"/>
        <end position="161"/>
    </location>
</feature>
<evidence type="ECO:0000313" key="3">
    <source>
        <dbReference type="EMBL" id="MBB5872716.1"/>
    </source>
</evidence>
<organism evidence="3 4">
    <name type="scientific">Allocatelliglobosispora scoriae</name>
    <dbReference type="NCBI Taxonomy" id="643052"/>
    <lineage>
        <taxon>Bacteria</taxon>
        <taxon>Bacillati</taxon>
        <taxon>Actinomycetota</taxon>
        <taxon>Actinomycetes</taxon>
        <taxon>Micromonosporales</taxon>
        <taxon>Micromonosporaceae</taxon>
        <taxon>Allocatelliglobosispora</taxon>
    </lineage>
</organism>
<feature type="domain" description="Bulb-type lectin" evidence="2">
    <location>
        <begin position="173"/>
        <end position="280"/>
    </location>
</feature>
<dbReference type="PROSITE" id="PS50927">
    <property type="entry name" value="BULB_LECTIN"/>
    <property type="match status" value="1"/>
</dbReference>
<dbReference type="SUPFAM" id="SSF51110">
    <property type="entry name" value="alpha-D-mannose-specific plant lectins"/>
    <property type="match status" value="1"/>
</dbReference>
<proteinExistence type="predicted"/>
<evidence type="ECO:0000313" key="4">
    <source>
        <dbReference type="Proteomes" id="UP000587527"/>
    </source>
</evidence>
<evidence type="ECO:0000256" key="1">
    <source>
        <dbReference type="SAM" id="MobiDB-lite"/>
    </source>
</evidence>
<gene>
    <name evidence="3" type="ORF">F4553_006150</name>
</gene>
<comment type="caution">
    <text evidence="3">The sequence shown here is derived from an EMBL/GenBank/DDBJ whole genome shotgun (WGS) entry which is preliminary data.</text>
</comment>